<evidence type="ECO:0000256" key="1">
    <source>
        <dbReference type="ARBA" id="ARBA00001974"/>
    </source>
</evidence>
<dbReference type="KEGG" id="aly:9305351"/>
<organism evidence="20">
    <name type="scientific">Arabidopsis lyrata subsp. lyrata</name>
    <name type="common">Lyre-leaved rock-cress</name>
    <dbReference type="NCBI Taxonomy" id="81972"/>
    <lineage>
        <taxon>Eukaryota</taxon>
        <taxon>Viridiplantae</taxon>
        <taxon>Streptophyta</taxon>
        <taxon>Embryophyta</taxon>
        <taxon>Tracheophyta</taxon>
        <taxon>Spermatophyta</taxon>
        <taxon>Magnoliopsida</taxon>
        <taxon>eudicotyledons</taxon>
        <taxon>Gunneridae</taxon>
        <taxon>Pentapetalae</taxon>
        <taxon>rosids</taxon>
        <taxon>malvids</taxon>
        <taxon>Brassicales</taxon>
        <taxon>Brassicaceae</taxon>
        <taxon>Camelineae</taxon>
        <taxon>Arabidopsis</taxon>
    </lineage>
</organism>
<dbReference type="InterPro" id="IPR021163">
    <property type="entry name" value="Ferredox_Rdtase_adrenod"/>
</dbReference>
<feature type="binding site" evidence="16">
    <location>
        <position position="392"/>
    </location>
    <ligand>
        <name>FAD</name>
        <dbReference type="ChEBI" id="CHEBI:57692"/>
    </ligand>
</feature>
<reference evidence="20" key="1">
    <citation type="journal article" date="2011" name="Nat. Genet.">
        <title>The Arabidopsis lyrata genome sequence and the basis of rapid genome size change.</title>
        <authorList>
            <person name="Hu T.T."/>
            <person name="Pattyn P."/>
            <person name="Bakker E.G."/>
            <person name="Cao J."/>
            <person name="Cheng J.-F."/>
            <person name="Clark R.M."/>
            <person name="Fahlgren N."/>
            <person name="Fawcett J.A."/>
            <person name="Grimwood J."/>
            <person name="Gundlach H."/>
            <person name="Haberer G."/>
            <person name="Hollister J.D."/>
            <person name="Ossowski S."/>
            <person name="Ottilar R.P."/>
            <person name="Salamov A.A."/>
            <person name="Schneeberger K."/>
            <person name="Spannagl M."/>
            <person name="Wang X."/>
            <person name="Yang L."/>
            <person name="Nasrallah M.E."/>
            <person name="Bergelson J."/>
            <person name="Carrington J.C."/>
            <person name="Gaut B.S."/>
            <person name="Schmutz J."/>
            <person name="Mayer K.F.X."/>
            <person name="Van de Peer Y."/>
            <person name="Grigoriev I.V."/>
            <person name="Nordborg M."/>
            <person name="Weigel D."/>
            <person name="Guo Y.-L."/>
        </authorList>
    </citation>
    <scope>NUCLEOTIDE SEQUENCE [LARGE SCALE GENOMIC DNA]</scope>
    <source>
        <strain evidence="20">cv. MN47</strain>
    </source>
</reference>
<feature type="binding site" evidence="16">
    <location>
        <begin position="399"/>
        <end position="401"/>
    </location>
    <ligand>
        <name>FAD</name>
        <dbReference type="ChEBI" id="CHEBI:57692"/>
    </ligand>
</feature>
<name>D7MA56_ARALL</name>
<keyword evidence="7 15" id="KW-0285">Flavoprotein</keyword>
<evidence type="ECO:0000259" key="18">
    <source>
        <dbReference type="Pfam" id="PF07992"/>
    </source>
</evidence>
<dbReference type="PIRSF" id="PIRSF000362">
    <property type="entry name" value="FNR"/>
    <property type="match status" value="1"/>
</dbReference>
<dbReference type="Gene3D" id="3.40.50.720">
    <property type="entry name" value="NAD(P)-binding Rossmann-like Domain"/>
    <property type="match status" value="1"/>
</dbReference>
<dbReference type="InterPro" id="IPR036188">
    <property type="entry name" value="FAD/NAD-bd_sf"/>
</dbReference>
<proteinExistence type="inferred from homology"/>
<dbReference type="Proteomes" id="UP000008694">
    <property type="component" value="Unassembled WGS sequence"/>
</dbReference>
<keyword evidence="6" id="KW-0813">Transport</keyword>
<evidence type="ECO:0000256" key="14">
    <source>
        <dbReference type="ARBA" id="ARBA00048933"/>
    </source>
</evidence>
<dbReference type="GO" id="GO:0022900">
    <property type="term" value="P:electron transport chain"/>
    <property type="evidence" value="ECO:0007669"/>
    <property type="project" value="EnsemblPlants"/>
</dbReference>
<protein>
    <recommendedName>
        <fullName evidence="5 15">NADPH:adrenodoxin oxidoreductase, mitochondrial</fullName>
        <ecNumber evidence="4 15">1.18.1.6</ecNumber>
    </recommendedName>
</protein>
<comment type="similarity">
    <text evidence="3 15">Belongs to the ferredoxin--NADP reductase type 1 family.</text>
</comment>
<dbReference type="PRINTS" id="PR00419">
    <property type="entry name" value="ADXRDTASE"/>
</dbReference>
<evidence type="ECO:0000256" key="5">
    <source>
        <dbReference type="ARBA" id="ARBA00016287"/>
    </source>
</evidence>
<feature type="domain" description="FAD/NAD(P)-binding" evidence="18">
    <location>
        <begin position="23"/>
        <end position="182"/>
    </location>
</feature>
<evidence type="ECO:0000256" key="13">
    <source>
        <dbReference type="ARBA" id="ARBA00023128"/>
    </source>
</evidence>
<evidence type="ECO:0000256" key="9">
    <source>
        <dbReference type="ARBA" id="ARBA00022857"/>
    </source>
</evidence>
<evidence type="ECO:0000256" key="7">
    <source>
        <dbReference type="ARBA" id="ARBA00022630"/>
    </source>
</evidence>
<dbReference type="SUPFAM" id="SSF51971">
    <property type="entry name" value="Nucleotide-binding domain"/>
    <property type="match status" value="2"/>
</dbReference>
<keyword evidence="20" id="KW-1185">Reference proteome</keyword>
<keyword evidence="13 15" id="KW-0496">Mitochondrion</keyword>
<evidence type="ECO:0000256" key="12">
    <source>
        <dbReference type="ARBA" id="ARBA00023002"/>
    </source>
</evidence>
<feature type="binding site" evidence="17">
    <location>
        <begin position="213"/>
        <end position="214"/>
    </location>
    <ligand>
        <name>NADP(+)</name>
        <dbReference type="ChEBI" id="CHEBI:58349"/>
    </ligand>
</feature>
<feature type="binding site" evidence="17">
    <location>
        <begin position="169"/>
        <end position="172"/>
    </location>
    <ligand>
        <name>NADP(+)</name>
        <dbReference type="ChEBI" id="CHEBI:58349"/>
    </ligand>
</feature>
<dbReference type="EC" id="1.18.1.6" evidence="4 15"/>
<dbReference type="eggNOG" id="KOG1800">
    <property type="taxonomic scope" value="Eukaryota"/>
</dbReference>
<evidence type="ECO:0000256" key="15">
    <source>
        <dbReference type="PIRNR" id="PIRNR000362"/>
    </source>
</evidence>
<evidence type="ECO:0000256" key="16">
    <source>
        <dbReference type="PIRSR" id="PIRSR000362-1"/>
    </source>
</evidence>
<evidence type="ECO:0000256" key="6">
    <source>
        <dbReference type="ARBA" id="ARBA00022448"/>
    </source>
</evidence>
<dbReference type="HOGENOM" id="CLU_024722_3_0_1"/>
<comment type="cofactor">
    <cofactor evidence="1 15 16">
        <name>FAD</name>
        <dbReference type="ChEBI" id="CHEBI:57692"/>
    </cofactor>
</comment>
<evidence type="ECO:0000256" key="17">
    <source>
        <dbReference type="PIRSR" id="PIRSR000362-2"/>
    </source>
</evidence>
<keyword evidence="8 15" id="KW-0274">FAD</keyword>
<comment type="subcellular location">
    <subcellularLocation>
        <location evidence="2 15">Mitochondrion</location>
    </subcellularLocation>
</comment>
<feature type="binding site" evidence="17">
    <location>
        <position position="399"/>
    </location>
    <ligand>
        <name>NADP(+)</name>
        <dbReference type="ChEBI" id="CHEBI:58349"/>
    </ligand>
</feature>
<keyword evidence="10" id="KW-0809">Transit peptide</keyword>
<dbReference type="InterPro" id="IPR023753">
    <property type="entry name" value="FAD/NAD-binding_dom"/>
</dbReference>
<dbReference type="FunFam" id="3.50.50.60:FF:000036">
    <property type="entry name" value="NADPH:adrenodoxin oxidoreductase, mitochondrial"/>
    <property type="match status" value="1"/>
</dbReference>
<feature type="binding site" evidence="17">
    <location>
        <position position="225"/>
    </location>
    <ligand>
        <name>NADP(+)</name>
        <dbReference type="ChEBI" id="CHEBI:58349"/>
    </ligand>
</feature>
<gene>
    <name evidence="19" type="ORF">ARALYDRAFT_913213</name>
</gene>
<dbReference type="AlphaFoldDB" id="D7MA56"/>
<accession>D7MA56</accession>
<evidence type="ECO:0000256" key="4">
    <source>
        <dbReference type="ARBA" id="ARBA00013219"/>
    </source>
</evidence>
<keyword evidence="12 15" id="KW-0560">Oxidoreductase</keyword>
<dbReference type="STRING" id="81972.D7MA56"/>
<dbReference type="GO" id="GO:0050660">
    <property type="term" value="F:flavin adenine dinucleotide binding"/>
    <property type="evidence" value="ECO:0007669"/>
    <property type="project" value="EnsemblPlants"/>
</dbReference>
<dbReference type="PANTHER" id="PTHR48467">
    <property type="entry name" value="GLUTAMATE SYNTHASE 1 [NADH], CHLOROPLASTIC-LIKE"/>
    <property type="match status" value="1"/>
</dbReference>
<keyword evidence="11" id="KW-0249">Electron transport</keyword>
<feature type="binding site" evidence="16">
    <location>
        <position position="97"/>
    </location>
    <ligand>
        <name>FAD</name>
        <dbReference type="ChEBI" id="CHEBI:57692"/>
    </ligand>
</feature>
<dbReference type="GO" id="GO:0016731">
    <property type="term" value="F:oxidoreductase activity, acting on iron-sulfur proteins as donors, NAD or NADP as acceptor"/>
    <property type="evidence" value="ECO:0007669"/>
    <property type="project" value="EnsemblPlants"/>
</dbReference>
<sequence>MSRYLARYMVSRYLSSVSSRPLHVCIVGSGPAGLYTADKVLKAHEGAHVDIIDRLPTPFGLVRSGVAPDHPETKIAINQFSRVAKHERCSFYGNVKLGSDLLLSELRDLYHVVVLAYGAESDKDLGIPGESLSGIYSAREFVWWYNGHPDYSSLKPDLKSSDTAVILGQGNVALDVARILLRPTTELASTDIARHALSVLEESSIRKVYLIGRRGPVQAALTAKELREVLGIKNLRIRIKETDLSLTPADEEEMKNSRARKRIYELLSKAAAAAAGTSEADPDQRELHFVFFRQPDRFLESDERKGHVSGVNLEKTILESVGSGKQIAVGTGEFEDLNCSMVLKAIGYKSVPINGLPFDHKKGVVPNVRGRVVSQTSGDISQTEPGLYVCGWLKRGPVGIIATNLYCAEETVGSISEDIEEGVCKSSKAGSKGLMELLEKRKVKKVEFSGWEKIDAKEKQMGIEKNKPREKLVTWEDLLAAAAN</sequence>
<feature type="binding site" evidence="16">
    <location>
        <position position="32"/>
    </location>
    <ligand>
        <name>FAD</name>
        <dbReference type="ChEBI" id="CHEBI:57692"/>
    </ligand>
</feature>
<evidence type="ECO:0000256" key="2">
    <source>
        <dbReference type="ARBA" id="ARBA00004173"/>
    </source>
</evidence>
<dbReference type="Gramene" id="scaffold_700955.1">
    <property type="protein sequence ID" value="scaffold_700955.1"/>
    <property type="gene ID" value="scaffold_700955.1"/>
</dbReference>
<dbReference type="OrthoDB" id="333024at2759"/>
<dbReference type="EMBL" id="GL348719">
    <property type="protein sequence ID" value="EFH45539.1"/>
    <property type="molecule type" value="Genomic_DNA"/>
</dbReference>
<dbReference type="PANTHER" id="PTHR48467:SF1">
    <property type="entry name" value="GLUTAMATE SYNTHASE 1 [NADH], CHLOROPLASTIC-LIKE"/>
    <property type="match status" value="1"/>
</dbReference>
<dbReference type="Gene3D" id="3.50.50.60">
    <property type="entry name" value="FAD/NAD(P)-binding domain"/>
    <property type="match status" value="1"/>
</dbReference>
<evidence type="ECO:0000256" key="10">
    <source>
        <dbReference type="ARBA" id="ARBA00022946"/>
    </source>
</evidence>
<dbReference type="GO" id="GO:0005739">
    <property type="term" value="C:mitochondrion"/>
    <property type="evidence" value="ECO:0007669"/>
    <property type="project" value="UniProtKB-SubCell"/>
</dbReference>
<evidence type="ECO:0000256" key="8">
    <source>
        <dbReference type="ARBA" id="ARBA00022827"/>
    </source>
</evidence>
<keyword evidence="9 15" id="KW-0521">NADP</keyword>
<evidence type="ECO:0000313" key="19">
    <source>
        <dbReference type="EMBL" id="EFH45539.1"/>
    </source>
</evidence>
<dbReference type="Pfam" id="PF07992">
    <property type="entry name" value="Pyr_redox_2"/>
    <property type="match status" value="1"/>
</dbReference>
<evidence type="ECO:0000256" key="11">
    <source>
        <dbReference type="ARBA" id="ARBA00022982"/>
    </source>
</evidence>
<feature type="binding site" evidence="16">
    <location>
        <position position="61"/>
    </location>
    <ligand>
        <name>FAD</name>
        <dbReference type="ChEBI" id="CHEBI:57692"/>
    </ligand>
</feature>
<comment type="catalytic activity">
    <reaction evidence="14 15">
        <text>2 reduced [adrenodoxin] + NADP(+) + H(+) = 2 oxidized [adrenodoxin] + NADPH</text>
        <dbReference type="Rhea" id="RHEA:42312"/>
        <dbReference type="Rhea" id="RHEA-COMP:9998"/>
        <dbReference type="Rhea" id="RHEA-COMP:9999"/>
        <dbReference type="ChEBI" id="CHEBI:15378"/>
        <dbReference type="ChEBI" id="CHEBI:33737"/>
        <dbReference type="ChEBI" id="CHEBI:33738"/>
        <dbReference type="ChEBI" id="CHEBI:57783"/>
        <dbReference type="ChEBI" id="CHEBI:58349"/>
        <dbReference type="EC" id="1.18.1.6"/>
    </reaction>
</comment>
<dbReference type="InterPro" id="IPR055275">
    <property type="entry name" value="Ferredox_Rdtase"/>
</dbReference>
<evidence type="ECO:0000256" key="3">
    <source>
        <dbReference type="ARBA" id="ARBA00008312"/>
    </source>
</evidence>
<evidence type="ECO:0000313" key="20">
    <source>
        <dbReference type="Proteomes" id="UP000008694"/>
    </source>
</evidence>